<dbReference type="AlphaFoldDB" id="A0A834I1T1"/>
<dbReference type="EMBL" id="JAACXV010014065">
    <property type="protein sequence ID" value="KAF7270728.1"/>
    <property type="molecule type" value="Genomic_DNA"/>
</dbReference>
<gene>
    <name evidence="2" type="ORF">GWI33_016311</name>
</gene>
<evidence type="ECO:0000256" key="1">
    <source>
        <dbReference type="SAM" id="MobiDB-lite"/>
    </source>
</evidence>
<comment type="caution">
    <text evidence="2">The sequence shown here is derived from an EMBL/GenBank/DDBJ whole genome shotgun (WGS) entry which is preliminary data.</text>
</comment>
<dbReference type="Proteomes" id="UP000625711">
    <property type="component" value="Unassembled WGS sequence"/>
</dbReference>
<dbReference type="Gene3D" id="1.10.10.1450">
    <property type="match status" value="1"/>
</dbReference>
<reference evidence="2" key="1">
    <citation type="submission" date="2020-08" db="EMBL/GenBank/DDBJ databases">
        <title>Genome sequencing and assembly of the red palm weevil Rhynchophorus ferrugineus.</title>
        <authorList>
            <person name="Dias G.B."/>
            <person name="Bergman C.M."/>
            <person name="Manee M."/>
        </authorList>
    </citation>
    <scope>NUCLEOTIDE SEQUENCE</scope>
    <source>
        <strain evidence="2">AA-2017</strain>
        <tissue evidence="2">Whole larva</tissue>
    </source>
</reference>
<proteinExistence type="predicted"/>
<evidence type="ECO:0008006" key="4">
    <source>
        <dbReference type="Google" id="ProtNLM"/>
    </source>
</evidence>
<evidence type="ECO:0000313" key="3">
    <source>
        <dbReference type="Proteomes" id="UP000625711"/>
    </source>
</evidence>
<organism evidence="2 3">
    <name type="scientific">Rhynchophorus ferrugineus</name>
    <name type="common">Red palm weevil</name>
    <name type="synonym">Curculio ferrugineus</name>
    <dbReference type="NCBI Taxonomy" id="354439"/>
    <lineage>
        <taxon>Eukaryota</taxon>
        <taxon>Metazoa</taxon>
        <taxon>Ecdysozoa</taxon>
        <taxon>Arthropoda</taxon>
        <taxon>Hexapoda</taxon>
        <taxon>Insecta</taxon>
        <taxon>Pterygota</taxon>
        <taxon>Neoptera</taxon>
        <taxon>Endopterygota</taxon>
        <taxon>Coleoptera</taxon>
        <taxon>Polyphaga</taxon>
        <taxon>Cucujiformia</taxon>
        <taxon>Curculionidae</taxon>
        <taxon>Dryophthorinae</taxon>
        <taxon>Rhynchophorus</taxon>
    </lineage>
</organism>
<keyword evidence="3" id="KW-1185">Reference proteome</keyword>
<feature type="region of interest" description="Disordered" evidence="1">
    <location>
        <begin position="95"/>
        <end position="117"/>
    </location>
</feature>
<accession>A0A834I1T1</accession>
<feature type="compositionally biased region" description="Polar residues" evidence="1">
    <location>
        <begin position="99"/>
        <end position="117"/>
    </location>
</feature>
<evidence type="ECO:0000313" key="2">
    <source>
        <dbReference type="EMBL" id="KAF7270728.1"/>
    </source>
</evidence>
<sequence>MDKKEFRILIKYGFLKGKNTVEAETWLDAEFPDTIAGKSTIKDWYAKFRRSDMITEDGSLVPRNNLPKSFNEYCSFEQTVLSNRKDLNDLLAQKASGLESESTSVNAMPLNKQNPFN</sequence>
<name>A0A834I1T1_RHYFE</name>
<dbReference type="OrthoDB" id="616263at2759"/>
<protein>
    <recommendedName>
        <fullName evidence="4">Mos1 transposase HTH domain-containing protein</fullName>
    </recommendedName>
</protein>